<dbReference type="AlphaFoldDB" id="A0A9W9YSL4"/>
<keyword evidence="2" id="KW-1185">Reference proteome</keyword>
<dbReference type="GO" id="GO:0006915">
    <property type="term" value="P:apoptotic process"/>
    <property type="evidence" value="ECO:0007669"/>
    <property type="project" value="TreeGrafter"/>
</dbReference>
<dbReference type="Proteomes" id="UP001163046">
    <property type="component" value="Unassembled WGS sequence"/>
</dbReference>
<dbReference type="EMBL" id="MU827308">
    <property type="protein sequence ID" value="KAJ7361893.1"/>
    <property type="molecule type" value="Genomic_DNA"/>
</dbReference>
<evidence type="ECO:0000313" key="1">
    <source>
        <dbReference type="EMBL" id="KAJ7361893.1"/>
    </source>
</evidence>
<dbReference type="PANTHER" id="PTHR46421:SF1">
    <property type="entry name" value="PROGRAMMED CELL DEATH PROTEIN 2-LIKE"/>
    <property type="match status" value="1"/>
</dbReference>
<organism evidence="1 2">
    <name type="scientific">Desmophyllum pertusum</name>
    <dbReference type="NCBI Taxonomy" id="174260"/>
    <lineage>
        <taxon>Eukaryota</taxon>
        <taxon>Metazoa</taxon>
        <taxon>Cnidaria</taxon>
        <taxon>Anthozoa</taxon>
        <taxon>Hexacorallia</taxon>
        <taxon>Scleractinia</taxon>
        <taxon>Caryophylliina</taxon>
        <taxon>Caryophylliidae</taxon>
        <taxon>Desmophyllum</taxon>
    </lineage>
</organism>
<protein>
    <submittedName>
        <fullName evidence="1">Programmed cell death protein</fullName>
    </submittedName>
</protein>
<gene>
    <name evidence="1" type="primary">PDCD2L_1</name>
    <name evidence="1" type="ORF">OS493_014539</name>
</gene>
<dbReference type="InterPro" id="IPR052815">
    <property type="entry name" value="PDCD2-like_regulator"/>
</dbReference>
<sequence length="209" mass="23392">MADEPLLLGLADGNMEENDDRICGWSTNKIGGTPNWLFGQPSDYPSCPLCGNVLYLVCQIYCPLSDSVFHRVLYIFGCVNTSCWNRNKGWKVLRSQAKDSNFFSKKKAENETSNVFEVDDWCDDAEDWGDDNDVSSTLQQCTGKLKLSEDKPDVEDTAGVQDFTMNCQNNETSASCVPHFAPLYISVFEAPDARGISAQPTEHERTLFM</sequence>
<comment type="caution">
    <text evidence="1">The sequence shown here is derived from an EMBL/GenBank/DDBJ whole genome shotgun (WGS) entry which is preliminary data.</text>
</comment>
<proteinExistence type="predicted"/>
<reference evidence="1" key="1">
    <citation type="submission" date="2023-01" db="EMBL/GenBank/DDBJ databases">
        <title>Genome assembly of the deep-sea coral Lophelia pertusa.</title>
        <authorList>
            <person name="Herrera S."/>
            <person name="Cordes E."/>
        </authorList>
    </citation>
    <scope>NUCLEOTIDE SEQUENCE</scope>
    <source>
        <strain evidence="1">USNM1676648</strain>
        <tissue evidence="1">Polyp</tissue>
    </source>
</reference>
<dbReference type="OrthoDB" id="366284at2759"/>
<dbReference type="PANTHER" id="PTHR46421">
    <property type="entry name" value="PROGRAMMED CELL DEATH PROTEIN 2-LIKE"/>
    <property type="match status" value="1"/>
</dbReference>
<accession>A0A9W9YSL4</accession>
<evidence type="ECO:0000313" key="2">
    <source>
        <dbReference type="Proteomes" id="UP001163046"/>
    </source>
</evidence>
<name>A0A9W9YSL4_9CNID</name>